<dbReference type="CDD" id="cd06225">
    <property type="entry name" value="HAMP"/>
    <property type="match status" value="1"/>
</dbReference>
<dbReference type="SUPFAM" id="SSF55874">
    <property type="entry name" value="ATPase domain of HSP90 chaperone/DNA topoisomerase II/histidine kinase"/>
    <property type="match status" value="1"/>
</dbReference>
<dbReference type="InterPro" id="IPR005467">
    <property type="entry name" value="His_kinase_dom"/>
</dbReference>
<keyword evidence="5" id="KW-0597">Phosphoprotein</keyword>
<sequence>MSSSRRSDPGGRPAGALRRRVAGWSLRTRLVVILVTLLALVSVAIGGITTAALRQFLLGRVDAQLAPSPGVRGERPYPRFGPTGDGDIPPGLPPSTVVVTVVDGRVTDARIQTGSQPGGERLPAGEVAALAALPVDGAPRTVRLGERGDYRAVARMWRAGEVRVLALPLSGVQDTVMWMVAAQAAVATAGLLLAGTAGALIVRATLRPLRRVAATAARVSELPLDRGEVALSERVPAADTDPRTEVGQVGAALNRMLGHVAAALAARQASETRVRQFVADASHELRTPLAAIRGYAEVARRGRDQVPPDVAHALRRVESESTRMTSLVDDLLLLARLDSGRPLAVEPVDLSALLVDAVSDAHVAGPEHRWQLELPDAVIRVPGDAARLHQVVANLLANARVHTPPGTTVTATLGVAPDAAVLTVADNGPGVPPDLQPEVFERFARGDSSRSRAHGSTGLGLAIVAAVVEAHHGTVSLDSRPGRTVFTVRLPNPTAAA</sequence>
<dbReference type="InterPro" id="IPR003661">
    <property type="entry name" value="HisK_dim/P_dom"/>
</dbReference>
<keyword evidence="11" id="KW-0472">Membrane</keyword>
<evidence type="ECO:0000256" key="7">
    <source>
        <dbReference type="ARBA" id="ARBA00022692"/>
    </source>
</evidence>
<evidence type="ECO:0000259" key="13">
    <source>
        <dbReference type="PROSITE" id="PS50109"/>
    </source>
</evidence>
<comment type="cofactor">
    <cofactor evidence="2">
        <name>a divalent metal cation</name>
        <dbReference type="ChEBI" id="CHEBI:60240"/>
    </cofactor>
</comment>
<comment type="catalytic activity">
    <reaction evidence="1">
        <text>ATP + protein L-histidine = ADP + protein N-phospho-L-histidine.</text>
        <dbReference type="EC" id="2.7.13.3"/>
    </reaction>
</comment>
<dbReference type="Gene3D" id="6.10.340.10">
    <property type="match status" value="1"/>
</dbReference>
<evidence type="ECO:0000256" key="5">
    <source>
        <dbReference type="ARBA" id="ARBA00022553"/>
    </source>
</evidence>
<evidence type="ECO:0000256" key="11">
    <source>
        <dbReference type="ARBA" id="ARBA00023136"/>
    </source>
</evidence>
<dbReference type="PANTHER" id="PTHR45436:SF5">
    <property type="entry name" value="SENSOR HISTIDINE KINASE TRCS"/>
    <property type="match status" value="1"/>
</dbReference>
<dbReference type="InterPro" id="IPR036890">
    <property type="entry name" value="HATPase_C_sf"/>
</dbReference>
<dbReference type="Pfam" id="PF00512">
    <property type="entry name" value="HisKA"/>
    <property type="match status" value="1"/>
</dbReference>
<feature type="domain" description="Histidine kinase" evidence="13">
    <location>
        <begin position="280"/>
        <end position="494"/>
    </location>
</feature>
<dbReference type="PROSITE" id="PS50109">
    <property type="entry name" value="HIS_KIN"/>
    <property type="match status" value="1"/>
</dbReference>
<evidence type="ECO:0000313" key="15">
    <source>
        <dbReference type="EMBL" id="PZF98096.1"/>
    </source>
</evidence>
<dbReference type="InterPro" id="IPR004358">
    <property type="entry name" value="Sig_transdc_His_kin-like_C"/>
</dbReference>
<dbReference type="GO" id="GO:0000155">
    <property type="term" value="F:phosphorelay sensor kinase activity"/>
    <property type="evidence" value="ECO:0007669"/>
    <property type="project" value="InterPro"/>
</dbReference>
<dbReference type="Pfam" id="PF00672">
    <property type="entry name" value="HAMP"/>
    <property type="match status" value="1"/>
</dbReference>
<dbReference type="SMART" id="SM00304">
    <property type="entry name" value="HAMP"/>
    <property type="match status" value="1"/>
</dbReference>
<dbReference type="InterPro" id="IPR003594">
    <property type="entry name" value="HATPase_dom"/>
</dbReference>
<dbReference type="PANTHER" id="PTHR45436">
    <property type="entry name" value="SENSOR HISTIDINE KINASE YKOH"/>
    <property type="match status" value="1"/>
</dbReference>
<dbReference type="Proteomes" id="UP000248749">
    <property type="component" value="Unassembled WGS sequence"/>
</dbReference>
<dbReference type="SUPFAM" id="SSF47384">
    <property type="entry name" value="Homodimeric domain of signal transducing histidine kinase"/>
    <property type="match status" value="1"/>
</dbReference>
<name>A0A2W2DLU3_9ACTN</name>
<accession>A0A2W2DLU3</accession>
<protein>
    <recommendedName>
        <fullName evidence="4">histidine kinase</fullName>
        <ecNumber evidence="4">2.7.13.3</ecNumber>
    </recommendedName>
</protein>
<evidence type="ECO:0000256" key="9">
    <source>
        <dbReference type="ARBA" id="ARBA00022989"/>
    </source>
</evidence>
<evidence type="ECO:0000256" key="6">
    <source>
        <dbReference type="ARBA" id="ARBA00022679"/>
    </source>
</evidence>
<keyword evidence="6" id="KW-0808">Transferase</keyword>
<dbReference type="EC" id="2.7.13.3" evidence="4"/>
<evidence type="ECO:0000256" key="3">
    <source>
        <dbReference type="ARBA" id="ARBA00004236"/>
    </source>
</evidence>
<evidence type="ECO:0000259" key="14">
    <source>
        <dbReference type="PROSITE" id="PS50885"/>
    </source>
</evidence>
<dbReference type="Gene3D" id="1.10.287.130">
    <property type="match status" value="1"/>
</dbReference>
<organism evidence="15 16">
    <name type="scientific">Micromonospora deserti</name>
    <dbReference type="NCBI Taxonomy" id="2070366"/>
    <lineage>
        <taxon>Bacteria</taxon>
        <taxon>Bacillati</taxon>
        <taxon>Actinomycetota</taxon>
        <taxon>Actinomycetes</taxon>
        <taxon>Micromonosporales</taxon>
        <taxon>Micromonosporaceae</taxon>
        <taxon>Micromonospora</taxon>
    </lineage>
</organism>
<evidence type="ECO:0000256" key="10">
    <source>
        <dbReference type="ARBA" id="ARBA00023012"/>
    </source>
</evidence>
<keyword evidence="10" id="KW-0902">Two-component regulatory system</keyword>
<keyword evidence="8 15" id="KW-0418">Kinase</keyword>
<evidence type="ECO:0000313" key="16">
    <source>
        <dbReference type="Proteomes" id="UP000248749"/>
    </source>
</evidence>
<keyword evidence="7" id="KW-0812">Transmembrane</keyword>
<evidence type="ECO:0000256" key="2">
    <source>
        <dbReference type="ARBA" id="ARBA00001968"/>
    </source>
</evidence>
<keyword evidence="9" id="KW-1133">Transmembrane helix</keyword>
<gene>
    <name evidence="15" type="ORF">C1I99_14160</name>
</gene>
<dbReference type="GO" id="GO:0005886">
    <property type="term" value="C:plasma membrane"/>
    <property type="evidence" value="ECO:0007669"/>
    <property type="project" value="UniProtKB-SubCell"/>
</dbReference>
<reference evidence="15 16" key="1">
    <citation type="submission" date="2018-01" db="EMBL/GenBank/DDBJ databases">
        <title>Draft genome sequence of Salinispora sp. 13K206.</title>
        <authorList>
            <person name="Sahin N."/>
            <person name="Saygin H."/>
            <person name="Ay H."/>
        </authorList>
    </citation>
    <scope>NUCLEOTIDE SEQUENCE [LARGE SCALE GENOMIC DNA]</scope>
    <source>
        <strain evidence="15 16">13K206</strain>
    </source>
</reference>
<feature type="domain" description="HAMP" evidence="14">
    <location>
        <begin position="203"/>
        <end position="265"/>
    </location>
</feature>
<dbReference type="EMBL" id="POUB01000082">
    <property type="protein sequence ID" value="PZF98096.1"/>
    <property type="molecule type" value="Genomic_DNA"/>
</dbReference>
<evidence type="ECO:0000256" key="12">
    <source>
        <dbReference type="SAM" id="MobiDB-lite"/>
    </source>
</evidence>
<dbReference type="SMART" id="SM00387">
    <property type="entry name" value="HATPase_c"/>
    <property type="match status" value="1"/>
</dbReference>
<dbReference type="Gene3D" id="3.30.565.10">
    <property type="entry name" value="Histidine kinase-like ATPase, C-terminal domain"/>
    <property type="match status" value="1"/>
</dbReference>
<dbReference type="InterPro" id="IPR036097">
    <property type="entry name" value="HisK_dim/P_sf"/>
</dbReference>
<evidence type="ECO:0000256" key="1">
    <source>
        <dbReference type="ARBA" id="ARBA00000085"/>
    </source>
</evidence>
<keyword evidence="16" id="KW-1185">Reference proteome</keyword>
<comment type="caution">
    <text evidence="15">The sequence shown here is derived from an EMBL/GenBank/DDBJ whole genome shotgun (WGS) entry which is preliminary data.</text>
</comment>
<comment type="subcellular location">
    <subcellularLocation>
        <location evidence="3">Cell membrane</location>
    </subcellularLocation>
</comment>
<dbReference type="GO" id="GO:0005509">
    <property type="term" value="F:calcium ion binding"/>
    <property type="evidence" value="ECO:0007669"/>
    <property type="project" value="UniProtKB-ARBA"/>
</dbReference>
<dbReference type="OrthoDB" id="5242752at2"/>
<dbReference type="Pfam" id="PF02518">
    <property type="entry name" value="HATPase_c"/>
    <property type="match status" value="1"/>
</dbReference>
<evidence type="ECO:0000256" key="4">
    <source>
        <dbReference type="ARBA" id="ARBA00012438"/>
    </source>
</evidence>
<dbReference type="PRINTS" id="PR00344">
    <property type="entry name" value="BCTRLSENSOR"/>
</dbReference>
<dbReference type="PROSITE" id="PS50885">
    <property type="entry name" value="HAMP"/>
    <property type="match status" value="1"/>
</dbReference>
<evidence type="ECO:0000256" key="8">
    <source>
        <dbReference type="ARBA" id="ARBA00022777"/>
    </source>
</evidence>
<dbReference type="FunFam" id="1.10.287.130:FF:000001">
    <property type="entry name" value="Two-component sensor histidine kinase"/>
    <property type="match status" value="1"/>
</dbReference>
<feature type="region of interest" description="Disordered" evidence="12">
    <location>
        <begin position="68"/>
        <end position="92"/>
    </location>
</feature>
<dbReference type="InterPro" id="IPR003660">
    <property type="entry name" value="HAMP_dom"/>
</dbReference>
<dbReference type="FunFam" id="3.30.565.10:FF:000006">
    <property type="entry name" value="Sensor histidine kinase WalK"/>
    <property type="match status" value="1"/>
</dbReference>
<dbReference type="AlphaFoldDB" id="A0A2W2DLU3"/>
<dbReference type="SMART" id="SM00388">
    <property type="entry name" value="HisKA"/>
    <property type="match status" value="1"/>
</dbReference>
<dbReference type="CDD" id="cd00082">
    <property type="entry name" value="HisKA"/>
    <property type="match status" value="1"/>
</dbReference>
<dbReference type="InterPro" id="IPR050428">
    <property type="entry name" value="TCS_sensor_his_kinase"/>
</dbReference>
<dbReference type="CDD" id="cd00075">
    <property type="entry name" value="HATPase"/>
    <property type="match status" value="1"/>
</dbReference>
<proteinExistence type="predicted"/>